<keyword evidence="3" id="KW-1185">Reference proteome</keyword>
<protein>
    <submittedName>
        <fullName evidence="2">Uncharacterized protein</fullName>
    </submittedName>
</protein>
<name>A0ABR1BI95_NECAM</name>
<feature type="compositionally biased region" description="Polar residues" evidence="1">
    <location>
        <begin position="270"/>
        <end position="298"/>
    </location>
</feature>
<evidence type="ECO:0000313" key="3">
    <source>
        <dbReference type="Proteomes" id="UP001303046"/>
    </source>
</evidence>
<feature type="compositionally biased region" description="Polar residues" evidence="1">
    <location>
        <begin position="220"/>
        <end position="230"/>
    </location>
</feature>
<evidence type="ECO:0000256" key="1">
    <source>
        <dbReference type="SAM" id="MobiDB-lite"/>
    </source>
</evidence>
<feature type="region of interest" description="Disordered" evidence="1">
    <location>
        <begin position="44"/>
        <end position="81"/>
    </location>
</feature>
<dbReference type="Proteomes" id="UP001303046">
    <property type="component" value="Unassembled WGS sequence"/>
</dbReference>
<feature type="region of interest" description="Disordered" evidence="1">
    <location>
        <begin position="187"/>
        <end position="323"/>
    </location>
</feature>
<feature type="compositionally biased region" description="Polar residues" evidence="1">
    <location>
        <begin position="190"/>
        <end position="211"/>
    </location>
</feature>
<proteinExistence type="predicted"/>
<reference evidence="2 3" key="1">
    <citation type="submission" date="2023-08" db="EMBL/GenBank/DDBJ databases">
        <title>A Necator americanus chromosomal reference genome.</title>
        <authorList>
            <person name="Ilik V."/>
            <person name="Petrzelkova K.J."/>
            <person name="Pardy F."/>
            <person name="Fuh T."/>
            <person name="Niatou-Singa F.S."/>
            <person name="Gouil Q."/>
            <person name="Baker L."/>
            <person name="Ritchie M.E."/>
            <person name="Jex A.R."/>
            <person name="Gazzola D."/>
            <person name="Li H."/>
            <person name="Toshio Fujiwara R."/>
            <person name="Zhan B."/>
            <person name="Aroian R.V."/>
            <person name="Pafco B."/>
            <person name="Schwarz E.M."/>
        </authorList>
    </citation>
    <scope>NUCLEOTIDE SEQUENCE [LARGE SCALE GENOMIC DNA]</scope>
    <source>
        <strain evidence="2 3">Aroian</strain>
        <tissue evidence="2">Whole animal</tissue>
    </source>
</reference>
<evidence type="ECO:0000313" key="2">
    <source>
        <dbReference type="EMBL" id="KAK6726202.1"/>
    </source>
</evidence>
<sequence length="380" mass="42449">MLTCTVAVASGFAVYYYCNETGTDTVDDGTQYGVNTESIQADWMDSISKGSKSEKRGSVMAAPKKSRKGTGEQQQGSTKGGLGGFIGELLQGIGEMLQGAGRQRQSTANTGWVKVTGAQQQDQSSINREWIKRAGEQQQDQSSINREWIKRAGEQQQDQSSINREWIKRAGEQQQDQSSINREWMKRVGEQQQDQKSTNKGAQQQGQSSINREWMKRVGEQQQDQSSTNREWMKRVGEQQQDQKSTNREWMKPVGGQQQGQKSTNKDSNVRSGNLTTSGTRVETIKTGNNSGKTNTVTVKKESYTRKVKQSTTTSDPERLKNVPALSDARLLAPIENPQVHKIDEPADSLSKVDNNYVLSQQKNETMSKETREVVEPSKQ</sequence>
<feature type="region of interest" description="Disordered" evidence="1">
    <location>
        <begin position="359"/>
        <end position="380"/>
    </location>
</feature>
<gene>
    <name evidence="2" type="primary">Necator_chrI.g613</name>
    <name evidence="2" type="ORF">RB195_004491</name>
</gene>
<feature type="compositionally biased region" description="Basic and acidic residues" evidence="1">
    <location>
        <begin position="366"/>
        <end position="380"/>
    </location>
</feature>
<accession>A0ABR1BI95</accession>
<dbReference type="EMBL" id="JAVFWL010000001">
    <property type="protein sequence ID" value="KAK6726202.1"/>
    <property type="molecule type" value="Genomic_DNA"/>
</dbReference>
<organism evidence="2 3">
    <name type="scientific">Necator americanus</name>
    <name type="common">Human hookworm</name>
    <dbReference type="NCBI Taxonomy" id="51031"/>
    <lineage>
        <taxon>Eukaryota</taxon>
        <taxon>Metazoa</taxon>
        <taxon>Ecdysozoa</taxon>
        <taxon>Nematoda</taxon>
        <taxon>Chromadorea</taxon>
        <taxon>Rhabditida</taxon>
        <taxon>Rhabditina</taxon>
        <taxon>Rhabditomorpha</taxon>
        <taxon>Strongyloidea</taxon>
        <taxon>Ancylostomatidae</taxon>
        <taxon>Bunostominae</taxon>
        <taxon>Necator</taxon>
    </lineage>
</organism>
<comment type="caution">
    <text evidence="2">The sequence shown here is derived from an EMBL/GenBank/DDBJ whole genome shotgun (WGS) entry which is preliminary data.</text>
</comment>